<comment type="subcellular location">
    <subcellularLocation>
        <location evidence="3">Cytoplasm</location>
    </subcellularLocation>
</comment>
<dbReference type="UniPathway" id="UPA00034">
    <property type="reaction ID" value="UER00025"/>
</dbReference>
<dbReference type="InterPro" id="IPR001653">
    <property type="entry name" value="DAP_epimerase_DapF"/>
</dbReference>
<name>A0A3A8BC96_9RHOB</name>
<feature type="binding site" evidence="3">
    <location>
        <position position="75"/>
    </location>
    <ligand>
        <name>substrate</name>
    </ligand>
</feature>
<reference evidence="5 6" key="1">
    <citation type="submission" date="2018-09" db="EMBL/GenBank/DDBJ databases">
        <title>Roseovarius spongiae sp. nov., isolated from a marine sponge.</title>
        <authorList>
            <person name="Zhuang L."/>
            <person name="Luo L."/>
        </authorList>
    </citation>
    <scope>NUCLEOTIDE SEQUENCE [LARGE SCALE GENOMIC DNA]</scope>
    <source>
        <strain evidence="5 6">HN-E21</strain>
    </source>
</reference>
<dbReference type="Proteomes" id="UP000281128">
    <property type="component" value="Unassembled WGS sequence"/>
</dbReference>
<dbReference type="GO" id="GO:0005829">
    <property type="term" value="C:cytosol"/>
    <property type="evidence" value="ECO:0007669"/>
    <property type="project" value="TreeGrafter"/>
</dbReference>
<evidence type="ECO:0000256" key="3">
    <source>
        <dbReference type="HAMAP-Rule" id="MF_00197"/>
    </source>
</evidence>
<dbReference type="PANTHER" id="PTHR31689:SF0">
    <property type="entry name" value="DIAMINOPIMELATE EPIMERASE"/>
    <property type="match status" value="1"/>
</dbReference>
<dbReference type="GO" id="GO:0009089">
    <property type="term" value="P:lysine biosynthetic process via diaminopimelate"/>
    <property type="evidence" value="ECO:0007669"/>
    <property type="project" value="UniProtKB-UniRule"/>
</dbReference>
<comment type="subunit">
    <text evidence="3">Homodimer.</text>
</comment>
<feature type="binding site" evidence="3">
    <location>
        <begin position="216"/>
        <end position="217"/>
    </location>
    <ligand>
        <name>substrate</name>
    </ligand>
</feature>
<proteinExistence type="inferred from homology"/>
<protein>
    <recommendedName>
        <fullName evidence="3 4">Diaminopimelate epimerase</fullName>
        <shortName evidence="3">DAP epimerase</shortName>
        <ecNumber evidence="3 4">5.1.1.7</ecNumber>
    </recommendedName>
    <alternativeName>
        <fullName evidence="3">PLP-independent amino acid racemase</fullName>
    </alternativeName>
</protein>
<dbReference type="EMBL" id="RAPE01000001">
    <property type="protein sequence ID" value="RKF17264.1"/>
    <property type="molecule type" value="Genomic_DNA"/>
</dbReference>
<dbReference type="SUPFAM" id="SSF54506">
    <property type="entry name" value="Diaminopimelate epimerase-like"/>
    <property type="match status" value="2"/>
</dbReference>
<dbReference type="Pfam" id="PF01678">
    <property type="entry name" value="DAP_epimerase"/>
    <property type="match status" value="2"/>
</dbReference>
<dbReference type="AlphaFoldDB" id="A0A3A8BC96"/>
<keyword evidence="6" id="KW-1185">Reference proteome</keyword>
<evidence type="ECO:0000256" key="2">
    <source>
        <dbReference type="ARBA" id="ARBA00023235"/>
    </source>
</evidence>
<feature type="site" description="Could be important to modulate the pK values of the two catalytic cysteine residues" evidence="3">
    <location>
        <position position="167"/>
    </location>
</feature>
<comment type="caution">
    <text evidence="5">The sequence shown here is derived from an EMBL/GenBank/DDBJ whole genome shotgun (WGS) entry which is preliminary data.</text>
</comment>
<feature type="site" description="Could be important to modulate the pK values of the two catalytic cysteine residues" evidence="3">
    <location>
        <position position="216"/>
    </location>
</feature>
<keyword evidence="2 3" id="KW-0413">Isomerase</keyword>
<feature type="binding site" evidence="3">
    <location>
        <position position="24"/>
    </location>
    <ligand>
        <name>substrate</name>
    </ligand>
</feature>
<organism evidence="5 6">
    <name type="scientific">Roseovarius spongiae</name>
    <dbReference type="NCBI Taxonomy" id="2320272"/>
    <lineage>
        <taxon>Bacteria</taxon>
        <taxon>Pseudomonadati</taxon>
        <taxon>Pseudomonadota</taxon>
        <taxon>Alphaproteobacteria</taxon>
        <taxon>Rhodobacterales</taxon>
        <taxon>Roseobacteraceae</taxon>
        <taxon>Roseovarius</taxon>
    </lineage>
</organism>
<evidence type="ECO:0000256" key="4">
    <source>
        <dbReference type="NCBIfam" id="TIGR00652"/>
    </source>
</evidence>
<keyword evidence="3" id="KW-0028">Amino-acid biosynthesis</keyword>
<comment type="catalytic activity">
    <reaction evidence="3">
        <text>(2S,6S)-2,6-diaminopimelate = meso-2,6-diaminopimelate</text>
        <dbReference type="Rhea" id="RHEA:15393"/>
        <dbReference type="ChEBI" id="CHEBI:57609"/>
        <dbReference type="ChEBI" id="CHEBI:57791"/>
        <dbReference type="EC" id="5.1.1.7"/>
    </reaction>
</comment>
<dbReference type="GO" id="GO:0008837">
    <property type="term" value="F:diaminopimelate epimerase activity"/>
    <property type="evidence" value="ECO:0007669"/>
    <property type="project" value="UniProtKB-UniRule"/>
</dbReference>
<feature type="binding site" evidence="3">
    <location>
        <begin position="85"/>
        <end position="86"/>
    </location>
    <ligand>
        <name>substrate</name>
    </ligand>
</feature>
<feature type="binding site" evidence="3">
    <location>
        <position position="165"/>
    </location>
    <ligand>
        <name>substrate</name>
    </ligand>
</feature>
<dbReference type="OrthoDB" id="9805408at2"/>
<dbReference type="Gene3D" id="3.10.310.10">
    <property type="entry name" value="Diaminopimelate Epimerase, Chain A, domain 1"/>
    <property type="match status" value="2"/>
</dbReference>
<dbReference type="EC" id="5.1.1.7" evidence="3 4"/>
<sequence length="295" mass="31633">MTEPWSGIFCAEGRPFVKMHGLRNHFVIVDARRDHYAPGKAEIAHVCDVRVGVGGDQLLVVEPSDAADARLRILNIDGREVGACGNATRCVAWLLLEETGADAVTIETRAAMLRCTRQGPREVSVEMGRIEHDWRKFPLAREVDTLDLPLAHGPLAHGVASWVGNPHVTFFVQDLPALDVAALARPVLTDPLFPEQVNVGLGEILGPTRIRLQAYERPGILTGACGTGACAAVRAAQLRGLIGSGPVRVEMGAGAVTIEVDAQGSAVMTGPVATCFRGRLPLYAEGRDERADDRN</sequence>
<gene>
    <name evidence="3 5" type="primary">dapF</name>
    <name evidence="5" type="ORF">D6850_03915</name>
</gene>
<evidence type="ECO:0000256" key="1">
    <source>
        <dbReference type="ARBA" id="ARBA00010219"/>
    </source>
</evidence>
<feature type="binding site" evidence="3">
    <location>
        <position position="198"/>
    </location>
    <ligand>
        <name>substrate</name>
    </ligand>
</feature>
<evidence type="ECO:0000313" key="6">
    <source>
        <dbReference type="Proteomes" id="UP000281128"/>
    </source>
</evidence>
<keyword evidence="3" id="KW-0457">Lysine biosynthesis</keyword>
<comment type="function">
    <text evidence="3">Catalyzes the stereoinversion of LL-2,6-diaminopimelate (L,L-DAP) to meso-diaminopimelate (meso-DAP), a precursor of L-lysine and an essential component of the bacterial peptidoglycan.</text>
</comment>
<evidence type="ECO:0000313" key="5">
    <source>
        <dbReference type="EMBL" id="RKF17264.1"/>
    </source>
</evidence>
<comment type="pathway">
    <text evidence="3">Amino-acid biosynthesis; L-lysine biosynthesis via DAP pathway; DL-2,6-diaminopimelate from LL-2,6-diaminopimelate: step 1/1.</text>
</comment>
<dbReference type="HAMAP" id="MF_00197">
    <property type="entry name" value="DAP_epimerase"/>
    <property type="match status" value="1"/>
</dbReference>
<feature type="active site" description="Proton acceptor" evidence="3">
    <location>
        <position position="225"/>
    </location>
</feature>
<feature type="active site" description="Proton donor" evidence="3">
    <location>
        <position position="84"/>
    </location>
</feature>
<dbReference type="NCBIfam" id="TIGR00652">
    <property type="entry name" value="DapF"/>
    <property type="match status" value="1"/>
</dbReference>
<feature type="binding site" evidence="3">
    <location>
        <position position="57"/>
    </location>
    <ligand>
        <name>substrate</name>
    </ligand>
</feature>
<comment type="similarity">
    <text evidence="1 3">Belongs to the diaminopimelate epimerase family.</text>
</comment>
<accession>A0A3A8BC96</accession>
<feature type="binding site" evidence="3">
    <location>
        <begin position="226"/>
        <end position="227"/>
    </location>
    <ligand>
        <name>substrate</name>
    </ligand>
</feature>
<keyword evidence="3" id="KW-0963">Cytoplasm</keyword>
<dbReference type="PANTHER" id="PTHR31689">
    <property type="entry name" value="DIAMINOPIMELATE EPIMERASE, CHLOROPLASTIC"/>
    <property type="match status" value="1"/>
</dbReference>